<protein>
    <submittedName>
        <fullName evidence="1">Uncharacterized protein</fullName>
    </submittedName>
</protein>
<sequence>MTTFEIVDREHTSGSQGGTDYGSKALTVLARSPKAVLLWMPGHSYFGGIGMRNYASAYMLLVKERRLGGWKTGDKEDFRHNQDAPATRLSPALVMERAERINQFFEADVATQIAQAVKTRQTLLIDGGGEALRKDYNTERKKAQAHVQKIAAQASVARSIEPEGVACCRQCGVKLTPSRHKHWVEDGDVQPTSLEDLQRRFNDLRVLAVGPHNTVDKAHLIGTYTTWDGVSYDNGPYFCTEGCAENYAVRAVEAYAPLPIIPQPTAEELAAQERAKRDAVWGL</sequence>
<evidence type="ECO:0000313" key="1">
    <source>
        <dbReference type="EMBL" id="AXQ69326.1"/>
    </source>
</evidence>
<proteinExistence type="predicted"/>
<gene>
    <name evidence="1" type="ORF">CcrBL9_gp302</name>
</gene>
<dbReference type="Proteomes" id="UP000259421">
    <property type="component" value="Segment"/>
</dbReference>
<reference evidence="2" key="1">
    <citation type="submission" date="2018-07" db="EMBL/GenBank/DDBJ databases">
        <title>Giant CbK-like Caulobacter bacteriophages have genetically divergent genomes.</title>
        <authorList>
            <person name="Wilson K.M."/>
            <person name="Ely B."/>
        </authorList>
    </citation>
    <scope>NUCLEOTIDE SEQUENCE [LARGE SCALE GENOMIC DNA]</scope>
</reference>
<evidence type="ECO:0000313" key="2">
    <source>
        <dbReference type="Proteomes" id="UP000259421"/>
    </source>
</evidence>
<reference evidence="1 2" key="2">
    <citation type="submission" date="2018-09" db="EMBL/GenBank/DDBJ databases">
        <title>Giant CbK-like Caulobacter bacteriophages have genetically divergent genomes.</title>
        <authorList>
            <person name="Wilson K."/>
            <person name="Ely B."/>
        </authorList>
    </citation>
    <scope>NUCLEOTIDE SEQUENCE [LARGE SCALE GENOMIC DNA]</scope>
</reference>
<organism evidence="1 2">
    <name type="scientific">Caulobacter phage CcrBL9</name>
    <dbReference type="NCBI Taxonomy" id="2283270"/>
    <lineage>
        <taxon>Viruses</taxon>
        <taxon>Duplodnaviria</taxon>
        <taxon>Heunggongvirae</taxon>
        <taxon>Uroviricota</taxon>
        <taxon>Caudoviricetes</taxon>
        <taxon>Jeanschmidtviridae</taxon>
        <taxon>Bertelyvirus</taxon>
        <taxon>Bertelyvirus BL9</taxon>
    </lineage>
</organism>
<accession>A0A385ECB9</accession>
<dbReference type="EMBL" id="MH588546">
    <property type="protein sequence ID" value="AXQ69326.1"/>
    <property type="molecule type" value="Genomic_DNA"/>
</dbReference>
<name>A0A385ECB9_9CAUD</name>
<keyword evidence="2" id="KW-1185">Reference proteome</keyword>